<dbReference type="InterPro" id="IPR035994">
    <property type="entry name" value="Nucleoside_phosphorylase_sf"/>
</dbReference>
<dbReference type="GO" id="GO:0003824">
    <property type="term" value="F:catalytic activity"/>
    <property type="evidence" value="ECO:0007669"/>
    <property type="project" value="InterPro"/>
</dbReference>
<evidence type="ECO:0000313" key="3">
    <source>
        <dbReference type="Proteomes" id="UP000469558"/>
    </source>
</evidence>
<dbReference type="AlphaFoldDB" id="A0A8T9BX08"/>
<dbReference type="OrthoDB" id="2331083at2759"/>
<dbReference type="PIRSF" id="PIRSF013171">
    <property type="entry name" value="Pur_nuclsid_perm"/>
    <property type="match status" value="1"/>
</dbReference>
<dbReference type="Gene3D" id="3.40.50.1580">
    <property type="entry name" value="Nucleoside phosphorylase domain"/>
    <property type="match status" value="1"/>
</dbReference>
<feature type="signal peptide" evidence="1">
    <location>
        <begin position="1"/>
        <end position="18"/>
    </location>
</feature>
<accession>A0A8T9BX08</accession>
<dbReference type="PANTHER" id="PTHR38643">
    <property type="entry name" value="PURINE NUCLEOSIDE PERMEASE C285.05-RELATED"/>
    <property type="match status" value="1"/>
</dbReference>
<keyword evidence="3" id="KW-1185">Reference proteome</keyword>
<comment type="caution">
    <text evidence="2">The sequence shown here is derived from an EMBL/GenBank/DDBJ whole genome shotgun (WGS) entry which is preliminary data.</text>
</comment>
<proteinExistence type="predicted"/>
<dbReference type="Proteomes" id="UP000469558">
    <property type="component" value="Unassembled WGS sequence"/>
</dbReference>
<protein>
    <submittedName>
        <fullName evidence="2">Purine nucleoside permease</fullName>
    </submittedName>
</protein>
<reference evidence="2 3" key="1">
    <citation type="submission" date="2018-05" db="EMBL/GenBank/DDBJ databases">
        <title>Genome sequencing and assembly of the regulated plant pathogen Lachnellula willkommii and related sister species for the development of diagnostic species identification markers.</title>
        <authorList>
            <person name="Giroux E."/>
            <person name="Bilodeau G."/>
        </authorList>
    </citation>
    <scope>NUCLEOTIDE SEQUENCE [LARGE SCALE GENOMIC DNA]</scope>
    <source>
        <strain evidence="2 3">CBS 268.59</strain>
    </source>
</reference>
<dbReference type="GO" id="GO:0005783">
    <property type="term" value="C:endoplasmic reticulum"/>
    <property type="evidence" value="ECO:0007669"/>
    <property type="project" value="TreeGrafter"/>
</dbReference>
<dbReference type="EMBL" id="QGMK01002456">
    <property type="protein sequence ID" value="TVY58488.1"/>
    <property type="molecule type" value="Genomic_DNA"/>
</dbReference>
<evidence type="ECO:0000313" key="2">
    <source>
        <dbReference type="EMBL" id="TVY58488.1"/>
    </source>
</evidence>
<dbReference type="InterPro" id="IPR009486">
    <property type="entry name" value="Pur_nuclsid_perm"/>
</dbReference>
<gene>
    <name evidence="2" type="primary">NUP_0</name>
    <name evidence="2" type="ORF">LSUE1_G009315</name>
</gene>
<organism evidence="2 3">
    <name type="scientific">Lachnellula suecica</name>
    <dbReference type="NCBI Taxonomy" id="602035"/>
    <lineage>
        <taxon>Eukaryota</taxon>
        <taxon>Fungi</taxon>
        <taxon>Dikarya</taxon>
        <taxon>Ascomycota</taxon>
        <taxon>Pezizomycotina</taxon>
        <taxon>Leotiomycetes</taxon>
        <taxon>Helotiales</taxon>
        <taxon>Lachnaceae</taxon>
        <taxon>Lachnellula</taxon>
    </lineage>
</organism>
<feature type="non-terminal residue" evidence="2">
    <location>
        <position position="1"/>
    </location>
</feature>
<dbReference type="GO" id="GO:0055085">
    <property type="term" value="P:transmembrane transport"/>
    <property type="evidence" value="ECO:0007669"/>
    <property type="project" value="InterPro"/>
</dbReference>
<keyword evidence="1" id="KW-0732">Signal</keyword>
<sequence length="334" mass="35811">MKITTIMGALWAAGVGTALSNFPSRNHPVRRANYNVSRQSGVITPKVVIVTMFSSERDVWLSNSNKPGGFGNLCSKNVTVPGFSPLYSAVNCLSDDSVCLLTIGEGEINAAVTMTALMLSPLFDLRKTYFLISGIAGVNPNHGTTGSVAFARYAVQVALQYEIDPRELGLTDQRHGTGYIPQGAQNPGEYPSAIYGTEVYELNASLRDLAVKYAHKAKLNDSAVAAAYRQNYHNPGHPNPNPPAVRKPGIIRCDVTTSDVYFSGALLSASFENTTTLFTNGSGTYCMTAQEDNAILGALIRGASSKLLDFSRIVLMRAGANFDRPFPGSDARAN</sequence>
<name>A0A8T9BX08_9HELO</name>
<dbReference type="PANTHER" id="PTHR38643:SF1">
    <property type="entry name" value="PURINE NUCLEOSIDE PERMEASE C285.05-RELATED"/>
    <property type="match status" value="1"/>
</dbReference>
<dbReference type="Pfam" id="PF06516">
    <property type="entry name" value="NUP"/>
    <property type="match status" value="1"/>
</dbReference>
<evidence type="ECO:0000256" key="1">
    <source>
        <dbReference type="SAM" id="SignalP"/>
    </source>
</evidence>
<feature type="chain" id="PRO_5035854725" evidence="1">
    <location>
        <begin position="19"/>
        <end position="334"/>
    </location>
</feature>
<dbReference type="GO" id="GO:0009116">
    <property type="term" value="P:nucleoside metabolic process"/>
    <property type="evidence" value="ECO:0007669"/>
    <property type="project" value="InterPro"/>
</dbReference>